<dbReference type="Pfam" id="PF04383">
    <property type="entry name" value="KilA-N"/>
    <property type="match status" value="1"/>
</dbReference>
<evidence type="ECO:0000313" key="5">
    <source>
        <dbReference type="Proteomes" id="UP000150838"/>
    </source>
</evidence>
<gene>
    <name evidence="3" type="primary">fp9.163</name>
</gene>
<dbReference type="EMBL" id="AJ581527">
    <property type="protein sequence ID" value="CAE52700.1"/>
    <property type="molecule type" value="Genomic_DNA"/>
</dbReference>
<accession>Q70GZ7</accession>
<organismHost>
    <name type="scientific">Vertebrata</name>
    <name type="common">vertebrates</name>
    <dbReference type="NCBI Taxonomy" id="7742"/>
</organismHost>
<dbReference type="Proteomes" id="UP000627101">
    <property type="component" value="Segment"/>
</dbReference>
<evidence type="ECO:0000259" key="2">
    <source>
        <dbReference type="PROSITE" id="PS51301"/>
    </source>
</evidence>
<dbReference type="EMBL" id="MW142017">
    <property type="protein sequence ID" value="QRM13707.1"/>
    <property type="molecule type" value="Genomic_DNA"/>
</dbReference>
<reference evidence="4" key="2">
    <citation type="journal article" date="2021" name="Arch. Virol.">
        <title>Characterisation of an Australian fowlpox virus carrying a near-full-length provirus of reticuloendotheliosis virus.</title>
        <authorList>
            <person name="Sarker S."/>
            <person name="Athukorala A."/>
            <person name="Bowden T.R."/>
            <person name="Boyle D.B."/>
        </authorList>
    </citation>
    <scope>NUCLEOTIDE SEQUENCE</scope>
    <source>
        <strain evidence="4">FWPV-S</strain>
    </source>
</reference>
<dbReference type="InterPro" id="IPR018004">
    <property type="entry name" value="KilA/APSES_HTH"/>
</dbReference>
<name>A0A3G2VXT2_FOWPV</name>
<organism evidence="3 5">
    <name type="scientific">Fowlpox virus</name>
    <name type="common">FPV</name>
    <dbReference type="NCBI Taxonomy" id="10261"/>
    <lineage>
        <taxon>Viruses</taxon>
        <taxon>Varidnaviria</taxon>
        <taxon>Bamfordvirae</taxon>
        <taxon>Nucleocytoviricota</taxon>
        <taxon>Pokkesviricetes</taxon>
        <taxon>Chitovirales</taxon>
        <taxon>Poxviridae</taxon>
        <taxon>Chordopoxvirinae</taxon>
        <taxon>Avipoxvirus</taxon>
        <taxon>Avipoxvirus fowlpox</taxon>
    </lineage>
</organism>
<dbReference type="SMART" id="SM01252">
    <property type="entry name" value="KilA-N"/>
    <property type="match status" value="1"/>
</dbReference>
<dbReference type="OrthoDB" id="28205at10239"/>
<evidence type="ECO:0000256" key="1">
    <source>
        <dbReference type="SAM" id="Coils"/>
    </source>
</evidence>
<accession>A0A3G2VXT2</accession>
<feature type="coiled-coil region" evidence="1">
    <location>
        <begin position="165"/>
        <end position="231"/>
    </location>
</feature>
<sequence length="263" mass="31632">MNTLPYIIQDIDSHFCYIKYDGITLTMMKDNGYINATQLCMLGNKDFKEWIKLDHSIELIKEIEKNINKETTKYVKAVISVRSDYYNSETSNDIKGFYIHGNIMPHICAWISSKFAIKVSNIVHNYLNDRYVQNDKEEIHQEPDKDIKYIKKQCKLMREIRILFKKNYTRELDELKKVRELYYEKNKGLEEYIDKLEYSYTQRMKELTLSIDELKNSNKQLKNKLENIEKRIKCINPPTESSKNVIYDRFKKLYHILTFRKSK</sequence>
<keyword evidence="1" id="KW-0175">Coiled coil</keyword>
<dbReference type="KEGG" id="vg:1486711"/>
<dbReference type="RefSeq" id="NP_039126.1">
    <property type="nucleotide sequence ID" value="NC_002188.1"/>
</dbReference>
<reference evidence="3 5" key="1">
    <citation type="journal article" date="2004" name="J. Gen. Virol.">
        <title>Comparison of the genome sequence of FP9, an attenuated, tissue culture-adapted European fowlpox virus, with those of virulent American and European viruses.</title>
        <authorList>
            <person name="Skinner M.A."/>
            <person name="Laidlaw S.M."/>
        </authorList>
    </citation>
    <scope>NUCLEOTIDE SEQUENCE [LARGE SCALE GENOMIC DNA]</scope>
    <source>
        <strain evidence="3">HP1-438 Munich</strain>
    </source>
</reference>
<dbReference type="InterPro" id="IPR017880">
    <property type="entry name" value="KilA_N"/>
</dbReference>
<dbReference type="PROSITE" id="PS51301">
    <property type="entry name" value="KILA_N"/>
    <property type="match status" value="1"/>
</dbReference>
<proteinExistence type="predicted"/>
<dbReference type="Proteomes" id="UP000150838">
    <property type="component" value="Segment"/>
</dbReference>
<protein>
    <submittedName>
        <fullName evidence="4">N1R/p28 family protein</fullName>
    </submittedName>
</protein>
<evidence type="ECO:0000313" key="4">
    <source>
        <dbReference type="EMBL" id="QRM13707.1"/>
    </source>
</evidence>
<evidence type="ECO:0000313" key="3">
    <source>
        <dbReference type="EMBL" id="CAE52700.1"/>
    </source>
</evidence>
<feature type="domain" description="KilA-N" evidence="2">
    <location>
        <begin position="14"/>
        <end position="126"/>
    </location>
</feature>